<evidence type="ECO:0000256" key="5">
    <source>
        <dbReference type="ARBA" id="ARBA00024029"/>
    </source>
</evidence>
<dbReference type="PANTHER" id="PTHR35005">
    <property type="entry name" value="3-DEHYDRO-SCYLLO-INOSOSE HYDROLASE"/>
    <property type="match status" value="1"/>
</dbReference>
<evidence type="ECO:0000256" key="4">
    <source>
        <dbReference type="ARBA" id="ARBA00022833"/>
    </source>
</evidence>
<organism evidence="6 7">
    <name type="scientific">Roseococcus suduntuyensis</name>
    <dbReference type="NCBI Taxonomy" id="455361"/>
    <lineage>
        <taxon>Bacteria</taxon>
        <taxon>Pseudomonadati</taxon>
        <taxon>Pseudomonadota</taxon>
        <taxon>Alphaproteobacteria</taxon>
        <taxon>Acetobacterales</taxon>
        <taxon>Roseomonadaceae</taxon>
        <taxon>Roseococcus</taxon>
    </lineage>
</organism>
<dbReference type="InterPro" id="IPR024087">
    <property type="entry name" value="Creatininase-like_sf"/>
</dbReference>
<keyword evidence="7" id="KW-1185">Reference proteome</keyword>
<evidence type="ECO:0000256" key="2">
    <source>
        <dbReference type="ARBA" id="ARBA00022723"/>
    </source>
</evidence>
<comment type="similarity">
    <text evidence="5">Belongs to the creatininase superfamily.</text>
</comment>
<dbReference type="Pfam" id="PF02633">
    <property type="entry name" value="Creatininase"/>
    <property type="match status" value="1"/>
</dbReference>
<protein>
    <submittedName>
        <fullName evidence="6">Creatinine amidohydrolase</fullName>
        <ecNumber evidence="6">3.5.2.10</ecNumber>
    </submittedName>
</protein>
<evidence type="ECO:0000313" key="6">
    <source>
        <dbReference type="EMBL" id="MBB3898791.1"/>
    </source>
</evidence>
<dbReference type="EC" id="3.5.2.10" evidence="6"/>
<dbReference type="SUPFAM" id="SSF102215">
    <property type="entry name" value="Creatininase"/>
    <property type="match status" value="1"/>
</dbReference>
<reference evidence="6 7" key="1">
    <citation type="submission" date="2020-08" db="EMBL/GenBank/DDBJ databases">
        <title>Genomic Encyclopedia of Type Strains, Phase IV (KMG-IV): sequencing the most valuable type-strain genomes for metagenomic binning, comparative biology and taxonomic classification.</title>
        <authorList>
            <person name="Goeker M."/>
        </authorList>
    </citation>
    <scope>NUCLEOTIDE SEQUENCE [LARGE SCALE GENOMIC DNA]</scope>
    <source>
        <strain evidence="6 7">DSM 19979</strain>
    </source>
</reference>
<dbReference type="PANTHER" id="PTHR35005:SF1">
    <property type="entry name" value="2-AMINO-5-FORMYLAMINO-6-RIBOSYLAMINOPYRIMIDIN-4(3H)-ONE 5'-MONOPHOSPHATE DEFORMYLASE"/>
    <property type="match status" value="1"/>
</dbReference>
<comment type="caution">
    <text evidence="6">The sequence shown here is derived from an EMBL/GenBank/DDBJ whole genome shotgun (WGS) entry which is preliminary data.</text>
</comment>
<comment type="cofactor">
    <cofactor evidence="1">
        <name>Zn(2+)</name>
        <dbReference type="ChEBI" id="CHEBI:29105"/>
    </cofactor>
</comment>
<dbReference type="GO" id="GO:0046872">
    <property type="term" value="F:metal ion binding"/>
    <property type="evidence" value="ECO:0007669"/>
    <property type="project" value="UniProtKB-KW"/>
</dbReference>
<evidence type="ECO:0000256" key="1">
    <source>
        <dbReference type="ARBA" id="ARBA00001947"/>
    </source>
</evidence>
<dbReference type="AlphaFoldDB" id="A0A840ACC2"/>
<dbReference type="GO" id="GO:0009231">
    <property type="term" value="P:riboflavin biosynthetic process"/>
    <property type="evidence" value="ECO:0007669"/>
    <property type="project" value="TreeGrafter"/>
</dbReference>
<accession>A0A840ACC2</accession>
<name>A0A840ACC2_9PROT</name>
<evidence type="ECO:0000256" key="3">
    <source>
        <dbReference type="ARBA" id="ARBA00022801"/>
    </source>
</evidence>
<dbReference type="Proteomes" id="UP000553193">
    <property type="component" value="Unassembled WGS sequence"/>
</dbReference>
<gene>
    <name evidence="6" type="ORF">GGQ83_002234</name>
</gene>
<dbReference type="InterPro" id="IPR003785">
    <property type="entry name" value="Creatininase/forma_Hydrolase"/>
</dbReference>
<dbReference type="GO" id="GO:0016811">
    <property type="term" value="F:hydrolase activity, acting on carbon-nitrogen (but not peptide) bonds, in linear amides"/>
    <property type="evidence" value="ECO:0007669"/>
    <property type="project" value="TreeGrafter"/>
</dbReference>
<dbReference type="GO" id="GO:0047789">
    <property type="term" value="F:creatininase activity"/>
    <property type="evidence" value="ECO:0007669"/>
    <property type="project" value="UniProtKB-EC"/>
</dbReference>
<dbReference type="Gene3D" id="3.40.50.10310">
    <property type="entry name" value="Creatininase"/>
    <property type="match status" value="1"/>
</dbReference>
<proteinExistence type="inferred from homology"/>
<keyword evidence="3 6" id="KW-0378">Hydrolase</keyword>
<dbReference type="RefSeq" id="WP_184383931.1">
    <property type="nucleotide sequence ID" value="NZ_JACIDJ010000003.1"/>
</dbReference>
<evidence type="ECO:0000313" key="7">
    <source>
        <dbReference type="Proteomes" id="UP000553193"/>
    </source>
</evidence>
<keyword evidence="4" id="KW-0862">Zinc</keyword>
<keyword evidence="2" id="KW-0479">Metal-binding</keyword>
<sequence>MPRALEWMKLTAAEVQQAAAENALVIVPVASLEQHGPHLCTGTDIILGGNVALETAKRLEAGGMPVIVTPVVWTGLAEHHMAFGGTVTLDSSVFQALLHGVVGSVARHGFQRVMLMNGHGGNAEAIGTAATELAVEFGIRVAGATYWHMVPEAIAPLLEAQPTLMHACEAETSMVWHLMPEGVRPDRLPEAVGPKSSRVEGQPPGLLMRRSFREISETGVVGDARTASAEKGAKLLDAIATRAAEVLANPRLWGEE</sequence>
<dbReference type="EMBL" id="JACIDJ010000003">
    <property type="protein sequence ID" value="MBB3898791.1"/>
    <property type="molecule type" value="Genomic_DNA"/>
</dbReference>